<dbReference type="PANTHER" id="PTHR14145:SF2">
    <property type="entry name" value="COP9 SIGNALOSOME COMPLEX SUBUNIT 1"/>
    <property type="match status" value="1"/>
</dbReference>
<dbReference type="EMBL" id="KB870807">
    <property type="protein sequence ID" value="EOA33064.1"/>
    <property type="molecule type" value="Genomic_DNA"/>
</dbReference>
<dbReference type="PANTHER" id="PTHR14145">
    <property type="entry name" value="26S PROTESOME SUBUNIT 6"/>
    <property type="match status" value="1"/>
</dbReference>
<organism evidence="7 8">
    <name type="scientific">Capsella rubella</name>
    <dbReference type="NCBI Taxonomy" id="81985"/>
    <lineage>
        <taxon>Eukaryota</taxon>
        <taxon>Viridiplantae</taxon>
        <taxon>Streptophyta</taxon>
        <taxon>Embryophyta</taxon>
        <taxon>Tracheophyta</taxon>
        <taxon>Spermatophyta</taxon>
        <taxon>Magnoliopsida</taxon>
        <taxon>eudicotyledons</taxon>
        <taxon>Gunneridae</taxon>
        <taxon>Pentapetalae</taxon>
        <taxon>rosids</taxon>
        <taxon>malvids</taxon>
        <taxon>Brassicales</taxon>
        <taxon>Brassicaceae</taxon>
        <taxon>Camelineae</taxon>
        <taxon>Capsella</taxon>
    </lineage>
</organism>
<accession>R0HTD7</accession>
<dbReference type="STRING" id="81985.R0HTD7"/>
<dbReference type="Gene3D" id="1.25.40.570">
    <property type="match status" value="2"/>
</dbReference>
<evidence type="ECO:0000313" key="7">
    <source>
        <dbReference type="EMBL" id="EOA33064.1"/>
    </source>
</evidence>
<dbReference type="Proteomes" id="UP000029121">
    <property type="component" value="Unassembled WGS sequence"/>
</dbReference>
<evidence type="ECO:0000259" key="6">
    <source>
        <dbReference type="Pfam" id="PF10602"/>
    </source>
</evidence>
<name>R0HTD7_9BRAS</name>
<dbReference type="Pfam" id="PF10602">
    <property type="entry name" value="RPN7"/>
    <property type="match status" value="1"/>
</dbReference>
<proteinExistence type="predicted"/>
<dbReference type="InterPro" id="IPR019585">
    <property type="entry name" value="Rpn7/CSN1"/>
</dbReference>
<sequence length="281" mass="32245">MELDDEASRPKMDMCTNQSEELLYIEAYAALYRGRTKIMRLLFFANHCEENRTVQLEALRRAYDEIKKGENTYLFRDVVAVENYIRALDYCKTPKHIINMCMNTILVSIEMGQFTNVTSYVNKAEQNLDTVDPIVVAKLRCALGLALLELKNYKLAACKFLEVDPELENSYNEIIAPEDVATYGGLCALASFDRSEFKEKVIDNINFGKLLKLVPDVWELIHNFDSSFCSSHEFCFTRGKCHDLLFVRIPSNRTLIEIENMTSCTSSIIHIHTMTAITVPY</sequence>
<evidence type="ECO:0000256" key="4">
    <source>
        <dbReference type="ARBA" id="ARBA00022790"/>
    </source>
</evidence>
<gene>
    <name evidence="7" type="ORF">CARUB_v10016397mg</name>
</gene>
<dbReference type="eggNOG" id="KOG0686">
    <property type="taxonomic scope" value="Eukaryota"/>
</dbReference>
<dbReference type="AlphaFoldDB" id="R0HTD7"/>
<protein>
    <recommendedName>
        <fullName evidence="6">26S proteasome regulatory subunit Rpn7 N-terminal domain-containing protein</fullName>
    </recommendedName>
</protein>
<evidence type="ECO:0000256" key="1">
    <source>
        <dbReference type="ARBA" id="ARBA00004123"/>
    </source>
</evidence>
<dbReference type="InterPro" id="IPR045135">
    <property type="entry name" value="Rpn7_N"/>
</dbReference>
<reference evidence="8" key="1">
    <citation type="journal article" date="2013" name="Nat. Genet.">
        <title>The Capsella rubella genome and the genomic consequences of rapid mating system evolution.</title>
        <authorList>
            <person name="Slotte T."/>
            <person name="Hazzouri K.M."/>
            <person name="Agren J.A."/>
            <person name="Koenig D."/>
            <person name="Maumus F."/>
            <person name="Guo Y.L."/>
            <person name="Steige K."/>
            <person name="Platts A.E."/>
            <person name="Escobar J.S."/>
            <person name="Newman L.K."/>
            <person name="Wang W."/>
            <person name="Mandakova T."/>
            <person name="Vello E."/>
            <person name="Smith L.M."/>
            <person name="Henz S.R."/>
            <person name="Steffen J."/>
            <person name="Takuno S."/>
            <person name="Brandvain Y."/>
            <person name="Coop G."/>
            <person name="Andolfatto P."/>
            <person name="Hu T.T."/>
            <person name="Blanchette M."/>
            <person name="Clark R.M."/>
            <person name="Quesneville H."/>
            <person name="Nordborg M."/>
            <person name="Gaut B.S."/>
            <person name="Lysak M.A."/>
            <person name="Jenkins J."/>
            <person name="Grimwood J."/>
            <person name="Chapman J."/>
            <person name="Prochnik S."/>
            <person name="Shu S."/>
            <person name="Rokhsar D."/>
            <person name="Schmutz J."/>
            <person name="Weigel D."/>
            <person name="Wright S.I."/>
        </authorList>
    </citation>
    <scope>NUCLEOTIDE SEQUENCE [LARGE SCALE GENOMIC DNA]</scope>
    <source>
        <strain evidence="8">cv. Monte Gargano</strain>
    </source>
</reference>
<evidence type="ECO:0000256" key="3">
    <source>
        <dbReference type="ARBA" id="ARBA00022490"/>
    </source>
</evidence>
<dbReference type="GO" id="GO:0008180">
    <property type="term" value="C:COP9 signalosome"/>
    <property type="evidence" value="ECO:0007669"/>
    <property type="project" value="UniProtKB-KW"/>
</dbReference>
<keyword evidence="4" id="KW-0736">Signalosome</keyword>
<evidence type="ECO:0000256" key="5">
    <source>
        <dbReference type="ARBA" id="ARBA00023242"/>
    </source>
</evidence>
<dbReference type="GO" id="GO:0005737">
    <property type="term" value="C:cytoplasm"/>
    <property type="evidence" value="ECO:0007669"/>
    <property type="project" value="UniProtKB-SubCell"/>
</dbReference>
<keyword evidence="5" id="KW-0539">Nucleus</keyword>
<evidence type="ECO:0000313" key="8">
    <source>
        <dbReference type="Proteomes" id="UP000029121"/>
    </source>
</evidence>
<keyword evidence="8" id="KW-1185">Reference proteome</keyword>
<evidence type="ECO:0000256" key="2">
    <source>
        <dbReference type="ARBA" id="ARBA00004496"/>
    </source>
</evidence>
<keyword evidence="3" id="KW-0963">Cytoplasm</keyword>
<comment type="subcellular location">
    <subcellularLocation>
        <location evidence="2">Cytoplasm</location>
    </subcellularLocation>
    <subcellularLocation>
        <location evidence="1">Nucleus</location>
    </subcellularLocation>
</comment>
<feature type="domain" description="26S proteasome regulatory subunit Rpn7 N-terminal" evidence="6">
    <location>
        <begin position="80"/>
        <end position="200"/>
    </location>
</feature>